<feature type="domain" description="Pseudouridine synthase I TruA alpha/beta" evidence="8">
    <location>
        <begin position="18"/>
        <end position="116"/>
    </location>
</feature>
<keyword evidence="3 4" id="KW-0413">Isomerase</keyword>
<dbReference type="Gene3D" id="3.30.70.580">
    <property type="entry name" value="Pseudouridine synthase I, catalytic domain, N-terminal subdomain"/>
    <property type="match status" value="1"/>
</dbReference>
<dbReference type="PIRSF" id="PIRSF001430">
    <property type="entry name" value="tRNA_psdUrid_synth"/>
    <property type="match status" value="1"/>
</dbReference>
<evidence type="ECO:0000256" key="1">
    <source>
        <dbReference type="ARBA" id="ARBA00009375"/>
    </source>
</evidence>
<proteinExistence type="inferred from homology"/>
<dbReference type="OrthoDB" id="9811823at2"/>
<evidence type="ECO:0000256" key="3">
    <source>
        <dbReference type="ARBA" id="ARBA00023235"/>
    </source>
</evidence>
<sequence length="268" mass="30417">MNREERNHHPARKVRFVVMYDGTHYHGFQTQEDSRLPTIQDQLHHVIQTLTGESVKIICAGRTDAGVHARGQVVDFSTSSRIPDERFPLAMNALLPRDITVIQAETVHPDFHARFDALGKHYRYTIYNRRMPSPFQQRYSYQVFPELDLERMRAAAAALIGTHHFGAFCASGSVVKRLERTIWRCTLTPDEEGCIHIDVMGDGFLYNMVRIIAGTLIDVGKGKIDPRSMPEIIASRDRTQAGTTAPPRGLCLMKVWYTPQPVMNGSQQ</sequence>
<dbReference type="EMBL" id="SLXT01000008">
    <property type="protein sequence ID" value="TCP64723.1"/>
    <property type="molecule type" value="Genomic_DNA"/>
</dbReference>
<comment type="caution">
    <text evidence="9">The sequence shown here is derived from an EMBL/GenBank/DDBJ whole genome shotgun (WGS) entry which is preliminary data.</text>
</comment>
<dbReference type="FunFam" id="3.30.70.580:FF:000001">
    <property type="entry name" value="tRNA pseudouridine synthase A"/>
    <property type="match status" value="1"/>
</dbReference>
<evidence type="ECO:0000256" key="5">
    <source>
        <dbReference type="PIRSR" id="PIRSR001430-1"/>
    </source>
</evidence>
<feature type="active site" description="Nucleophile" evidence="4 5">
    <location>
        <position position="64"/>
    </location>
</feature>
<dbReference type="GO" id="GO:0003723">
    <property type="term" value="F:RNA binding"/>
    <property type="evidence" value="ECO:0007669"/>
    <property type="project" value="InterPro"/>
</dbReference>
<dbReference type="PANTHER" id="PTHR11142:SF0">
    <property type="entry name" value="TRNA PSEUDOURIDINE SYNTHASE-LIKE 1"/>
    <property type="match status" value="1"/>
</dbReference>
<evidence type="ECO:0000256" key="6">
    <source>
        <dbReference type="PIRSR" id="PIRSR001430-2"/>
    </source>
</evidence>
<evidence type="ECO:0000256" key="2">
    <source>
        <dbReference type="ARBA" id="ARBA00022694"/>
    </source>
</evidence>
<protein>
    <recommendedName>
        <fullName evidence="4">tRNA pseudouridine synthase A</fullName>
        <ecNumber evidence="4">5.4.99.12</ecNumber>
    </recommendedName>
    <alternativeName>
        <fullName evidence="4">tRNA pseudouridine(38-40) synthase</fullName>
    </alternativeName>
    <alternativeName>
        <fullName evidence="4">tRNA pseudouridylate synthase I</fullName>
    </alternativeName>
    <alternativeName>
        <fullName evidence="4">tRNA-uridine isomerase I</fullName>
    </alternativeName>
</protein>
<dbReference type="PANTHER" id="PTHR11142">
    <property type="entry name" value="PSEUDOURIDYLATE SYNTHASE"/>
    <property type="match status" value="1"/>
</dbReference>
<keyword evidence="2 4" id="KW-0819">tRNA processing</keyword>
<evidence type="ECO:0000256" key="4">
    <source>
        <dbReference type="HAMAP-Rule" id="MF_00171"/>
    </source>
</evidence>
<dbReference type="GO" id="GO:0031119">
    <property type="term" value="P:tRNA pseudouridine synthesis"/>
    <property type="evidence" value="ECO:0007669"/>
    <property type="project" value="UniProtKB-UniRule"/>
</dbReference>
<evidence type="ECO:0000256" key="7">
    <source>
        <dbReference type="RuleBase" id="RU003792"/>
    </source>
</evidence>
<dbReference type="Gene3D" id="3.30.70.660">
    <property type="entry name" value="Pseudouridine synthase I, catalytic domain, C-terminal subdomain"/>
    <property type="match status" value="1"/>
</dbReference>
<reference evidence="9 10" key="1">
    <citation type="submission" date="2019-03" db="EMBL/GenBank/DDBJ databases">
        <title>Genomic Encyclopedia of Type Strains, Phase IV (KMG-IV): sequencing the most valuable type-strain genomes for metagenomic binning, comparative biology and taxonomic classification.</title>
        <authorList>
            <person name="Goeker M."/>
        </authorList>
    </citation>
    <scope>NUCLEOTIDE SEQUENCE [LARGE SCALE GENOMIC DNA]</scope>
    <source>
        <strain evidence="9 10">DSM 11170</strain>
    </source>
</reference>
<dbReference type="InterPro" id="IPR020095">
    <property type="entry name" value="PsdUridine_synth_TruA_C"/>
</dbReference>
<dbReference type="InterPro" id="IPR020097">
    <property type="entry name" value="PsdUridine_synth_TruA_a/b_dom"/>
</dbReference>
<evidence type="ECO:0000313" key="9">
    <source>
        <dbReference type="EMBL" id="TCP64723.1"/>
    </source>
</evidence>
<dbReference type="HAMAP" id="MF_00171">
    <property type="entry name" value="TruA"/>
    <property type="match status" value="1"/>
</dbReference>
<dbReference type="InterPro" id="IPR020103">
    <property type="entry name" value="PsdUridine_synth_cat_dom_sf"/>
</dbReference>
<comment type="catalytic activity">
    <reaction evidence="4 7">
        <text>uridine(38/39/40) in tRNA = pseudouridine(38/39/40) in tRNA</text>
        <dbReference type="Rhea" id="RHEA:22376"/>
        <dbReference type="Rhea" id="RHEA-COMP:10085"/>
        <dbReference type="Rhea" id="RHEA-COMP:10087"/>
        <dbReference type="ChEBI" id="CHEBI:65314"/>
        <dbReference type="ChEBI" id="CHEBI:65315"/>
        <dbReference type="EC" id="5.4.99.12"/>
    </reaction>
</comment>
<keyword evidence="10" id="KW-1185">Reference proteome</keyword>
<comment type="similarity">
    <text evidence="1 4 7">Belongs to the tRNA pseudouridine synthase TruA family.</text>
</comment>
<comment type="caution">
    <text evidence="4">Lacks conserved residue(s) required for the propagation of feature annotation.</text>
</comment>
<dbReference type="InterPro" id="IPR001406">
    <property type="entry name" value="PsdUridine_synth_TruA"/>
</dbReference>
<dbReference type="EC" id="5.4.99.12" evidence="4"/>
<comment type="subunit">
    <text evidence="4">Homodimer.</text>
</comment>
<feature type="binding site" evidence="4 6">
    <location>
        <position position="122"/>
    </location>
    <ligand>
        <name>substrate</name>
    </ligand>
</feature>
<feature type="domain" description="Pseudouridine synthase I TruA alpha/beta" evidence="8">
    <location>
        <begin position="155"/>
        <end position="257"/>
    </location>
</feature>
<dbReference type="GO" id="GO:0160147">
    <property type="term" value="F:tRNA pseudouridine(38-40) synthase activity"/>
    <property type="evidence" value="ECO:0007669"/>
    <property type="project" value="UniProtKB-EC"/>
</dbReference>
<gene>
    <name evidence="4" type="primary">truA</name>
    <name evidence="9" type="ORF">EDD73_10876</name>
</gene>
<dbReference type="Pfam" id="PF01416">
    <property type="entry name" value="PseudoU_synth_1"/>
    <property type="match status" value="2"/>
</dbReference>
<dbReference type="InterPro" id="IPR020094">
    <property type="entry name" value="TruA/RsuA/RluB/E/F_N"/>
</dbReference>
<evidence type="ECO:0000259" key="8">
    <source>
        <dbReference type="Pfam" id="PF01416"/>
    </source>
</evidence>
<dbReference type="NCBIfam" id="TIGR00071">
    <property type="entry name" value="hisT_truA"/>
    <property type="match status" value="1"/>
</dbReference>
<evidence type="ECO:0000313" key="10">
    <source>
        <dbReference type="Proteomes" id="UP000294813"/>
    </source>
</evidence>
<accession>A0A4R2RNG8</accession>
<name>A0A4R2RNG8_9FIRM</name>
<dbReference type="SUPFAM" id="SSF55120">
    <property type="entry name" value="Pseudouridine synthase"/>
    <property type="match status" value="1"/>
</dbReference>
<dbReference type="AlphaFoldDB" id="A0A4R2RNG8"/>
<organism evidence="9 10">
    <name type="scientific">Heliophilum fasciatum</name>
    <dbReference type="NCBI Taxonomy" id="35700"/>
    <lineage>
        <taxon>Bacteria</taxon>
        <taxon>Bacillati</taxon>
        <taxon>Bacillota</taxon>
        <taxon>Clostridia</taxon>
        <taxon>Eubacteriales</taxon>
        <taxon>Heliobacteriaceae</taxon>
        <taxon>Heliophilum</taxon>
    </lineage>
</organism>
<dbReference type="CDD" id="cd02570">
    <property type="entry name" value="PseudoU_synth_EcTruA"/>
    <property type="match status" value="1"/>
</dbReference>
<dbReference type="RefSeq" id="WP_131918867.1">
    <property type="nucleotide sequence ID" value="NZ_JAOQNU010000008.1"/>
</dbReference>
<dbReference type="Proteomes" id="UP000294813">
    <property type="component" value="Unassembled WGS sequence"/>
</dbReference>
<comment type="function">
    <text evidence="4">Formation of pseudouridine at positions 38, 39 and 40 in the anticodon stem and loop of transfer RNAs.</text>
</comment>